<accession>A0A0K0WZX0</accession>
<dbReference type="PROSITE" id="PS51257">
    <property type="entry name" value="PROKAR_LIPOPROTEIN"/>
    <property type="match status" value="1"/>
</dbReference>
<protein>
    <recommendedName>
        <fullName evidence="5">Lipoprotein</fullName>
    </recommendedName>
</protein>
<name>A0A0K0WZX0_MYCGD</name>
<evidence type="ECO:0000256" key="1">
    <source>
        <dbReference type="SAM" id="MobiDB-lite"/>
    </source>
</evidence>
<evidence type="ECO:0000313" key="4">
    <source>
        <dbReference type="Proteomes" id="UP000062255"/>
    </source>
</evidence>
<evidence type="ECO:0000313" key="3">
    <source>
        <dbReference type="EMBL" id="AKS30746.1"/>
    </source>
</evidence>
<evidence type="ECO:0000256" key="2">
    <source>
        <dbReference type="SAM" id="SignalP"/>
    </source>
</evidence>
<feature type="chain" id="PRO_5005453784" description="Lipoprotein" evidence="2">
    <location>
        <begin position="23"/>
        <end position="225"/>
    </location>
</feature>
<dbReference type="Proteomes" id="UP000062255">
    <property type="component" value="Chromosome"/>
</dbReference>
<feature type="compositionally biased region" description="Polar residues" evidence="1">
    <location>
        <begin position="215"/>
        <end position="225"/>
    </location>
</feature>
<feature type="region of interest" description="Disordered" evidence="1">
    <location>
        <begin position="196"/>
        <end position="225"/>
    </location>
</feature>
<dbReference type="RefSeq" id="WP_049743147.1">
    <property type="nucleotide sequence ID" value="NZ_CP012150.1"/>
</dbReference>
<gene>
    <name evidence="3" type="ORF">AFA91_01360</name>
</gene>
<feature type="signal peptide" evidence="2">
    <location>
        <begin position="1"/>
        <end position="22"/>
    </location>
</feature>
<dbReference type="EMBL" id="CP012150">
    <property type="protein sequence ID" value="AKS30746.1"/>
    <property type="molecule type" value="Genomic_DNA"/>
</dbReference>
<organism evidence="3 4">
    <name type="scientific">Mycolicibacterium goodii</name>
    <name type="common">Mycobacterium goodii</name>
    <dbReference type="NCBI Taxonomy" id="134601"/>
    <lineage>
        <taxon>Bacteria</taxon>
        <taxon>Bacillati</taxon>
        <taxon>Actinomycetota</taxon>
        <taxon>Actinomycetes</taxon>
        <taxon>Mycobacteriales</taxon>
        <taxon>Mycobacteriaceae</taxon>
        <taxon>Mycolicibacterium</taxon>
    </lineage>
</organism>
<dbReference type="KEGG" id="mgo:AFA91_01360"/>
<keyword evidence="2" id="KW-0732">Signal</keyword>
<evidence type="ECO:0008006" key="5">
    <source>
        <dbReference type="Google" id="ProtNLM"/>
    </source>
</evidence>
<reference evidence="3 4" key="1">
    <citation type="submission" date="2015-07" db="EMBL/GenBank/DDBJ databases">
        <title>Complete genome sequence of Mycobacterium goodii X7B, a facultative thermophilic biodesulfurizing bacterium.</title>
        <authorList>
            <person name="Yu B."/>
            <person name="Li F."/>
            <person name="Xu P."/>
        </authorList>
    </citation>
    <scope>NUCLEOTIDE SEQUENCE [LARGE SCALE GENOMIC DNA]</scope>
    <source>
        <strain evidence="3 4">X7B</strain>
    </source>
</reference>
<dbReference type="AlphaFoldDB" id="A0A0K0WZX0"/>
<sequence>MSNRRTGAVLFALLVLATSACGDGEQDSADASTTTAFPYPPFEIRTDIAVPLEPPLLDAAKFALDMSVDNRLKNAPGANDIERRFRSRIAPEIDITDLPPPPATVVGETGGALHRAVGARALPDGAVEVDICAFATPGLYTQFKDGRVVGPDPAKPFSLERPVVRWTDEPAADGERPASPRWLLVHTGLLGNEDDATSICEPYKPEPFIQKMPDRTSTTAAPPSS</sequence>
<proteinExistence type="predicted"/>
<dbReference type="OrthoDB" id="4556256at2"/>